<sequence length="358" mass="37782">MADLPNIQTIQDVLRPIVDRDRQKSIIEAEMVRDIAVKANGVVSFTLLMDNPNSPHRDALIQECKTAIKAIANVTDAWVKVIANSPVVNNPESPTSPLKGIAGVKYVLAVSSGKGGVGKTSVAVNVAVALADMGAKVGILDADIYGPNVPVMLGMEAAQIKVVKAENGADVVEPAFNYGVKMISMAFLIAKDQPVVWRGPMLNGVIRQFLYQANWGELDYLIVDMPPGTGDAQLTLTQSVPLAGAVIVTTPQTVSLLDSLKGLKMFQNMGIPVLGIVENMSYFIPPDLPEKQYDIFGSGGGKKAAAELGVDLLGCVPLEISLREGGDRGVPIVLGHPDSASAKALREIAKAIAVKVAV</sequence>
<dbReference type="InterPro" id="IPR027417">
    <property type="entry name" value="P-loop_NTPase"/>
</dbReference>
<dbReference type="EMBL" id="JACJPY010000021">
    <property type="protein sequence ID" value="MBD2150214.1"/>
    <property type="molecule type" value="Genomic_DNA"/>
</dbReference>
<dbReference type="InterPro" id="IPR044304">
    <property type="entry name" value="NUBPL-like"/>
</dbReference>
<reference evidence="10" key="1">
    <citation type="journal article" date="2015" name="ISME J.">
        <title>Draft Genome Sequence of Streptomyces incarnatus NRRL8089, which Produces the Nucleoside Antibiotic Sinefungin.</title>
        <authorList>
            <person name="Oshima K."/>
            <person name="Hattori M."/>
            <person name="Shimizu H."/>
            <person name="Fukuda K."/>
            <person name="Nemoto M."/>
            <person name="Inagaki K."/>
            <person name="Tamura T."/>
        </authorList>
    </citation>
    <scope>NUCLEOTIDE SEQUENCE</scope>
    <source>
        <strain evidence="10">FACHB-1277</strain>
    </source>
</reference>
<name>A0A926Z7R0_9CYAN</name>
<reference evidence="10" key="2">
    <citation type="submission" date="2020-08" db="EMBL/GenBank/DDBJ databases">
        <authorList>
            <person name="Chen M."/>
            <person name="Teng W."/>
            <person name="Zhao L."/>
            <person name="Hu C."/>
            <person name="Zhou Y."/>
            <person name="Han B."/>
            <person name="Song L."/>
            <person name="Shu W."/>
        </authorList>
    </citation>
    <scope>NUCLEOTIDE SEQUENCE</scope>
    <source>
        <strain evidence="10">FACHB-1277</strain>
    </source>
</reference>
<dbReference type="Gene3D" id="3.30.300.130">
    <property type="entry name" value="Fe-S cluster assembly (FSCA)"/>
    <property type="match status" value="1"/>
</dbReference>
<dbReference type="CDD" id="cd02037">
    <property type="entry name" value="Mrp_NBP35"/>
    <property type="match status" value="1"/>
</dbReference>
<evidence type="ECO:0000313" key="10">
    <source>
        <dbReference type="EMBL" id="MBD2150214.1"/>
    </source>
</evidence>
<comment type="function">
    <text evidence="8">Binds and transfers iron-sulfur (Fe-S) clusters to target apoproteins. Can hydrolyze ATP.</text>
</comment>
<dbReference type="GO" id="GO:0140663">
    <property type="term" value="F:ATP-dependent FeS chaperone activity"/>
    <property type="evidence" value="ECO:0007669"/>
    <property type="project" value="InterPro"/>
</dbReference>
<dbReference type="SUPFAM" id="SSF117916">
    <property type="entry name" value="Fe-S cluster assembly (FSCA) domain-like"/>
    <property type="match status" value="1"/>
</dbReference>
<dbReference type="GO" id="GO:0046872">
    <property type="term" value="F:metal ion binding"/>
    <property type="evidence" value="ECO:0007669"/>
    <property type="project" value="UniProtKB-KW"/>
</dbReference>
<dbReference type="GO" id="GO:0016226">
    <property type="term" value="P:iron-sulfur cluster assembly"/>
    <property type="evidence" value="ECO:0007669"/>
    <property type="project" value="InterPro"/>
</dbReference>
<dbReference type="GO" id="GO:0051539">
    <property type="term" value="F:4 iron, 4 sulfur cluster binding"/>
    <property type="evidence" value="ECO:0007669"/>
    <property type="project" value="TreeGrafter"/>
</dbReference>
<comment type="caution">
    <text evidence="10">The sequence shown here is derived from an EMBL/GenBank/DDBJ whole genome shotgun (WGS) entry which is preliminary data.</text>
</comment>
<dbReference type="Pfam" id="PF10609">
    <property type="entry name" value="ParA"/>
    <property type="match status" value="1"/>
</dbReference>
<accession>A0A926Z7R0</accession>
<evidence type="ECO:0000256" key="7">
    <source>
        <dbReference type="ARBA" id="ARBA00023014"/>
    </source>
</evidence>
<dbReference type="FunFam" id="3.40.50.300:FF:001119">
    <property type="entry name" value="Iron-sulfur cluster carrier protein"/>
    <property type="match status" value="1"/>
</dbReference>
<keyword evidence="7 8" id="KW-0411">Iron-sulfur</keyword>
<keyword evidence="5 8" id="KW-0067">ATP-binding</keyword>
<dbReference type="InterPro" id="IPR000808">
    <property type="entry name" value="Mrp-like_CS"/>
</dbReference>
<protein>
    <recommendedName>
        <fullName evidence="8">Iron-sulfur cluster carrier protein</fullName>
    </recommendedName>
</protein>
<evidence type="ECO:0000256" key="8">
    <source>
        <dbReference type="HAMAP-Rule" id="MF_02040"/>
    </source>
</evidence>
<dbReference type="GO" id="GO:0016887">
    <property type="term" value="F:ATP hydrolysis activity"/>
    <property type="evidence" value="ECO:0007669"/>
    <property type="project" value="UniProtKB-UniRule"/>
</dbReference>
<dbReference type="AlphaFoldDB" id="A0A926Z7R0"/>
<dbReference type="RefSeq" id="WP_190350604.1">
    <property type="nucleotide sequence ID" value="NZ_JACJPY010000021.1"/>
</dbReference>
<dbReference type="InterPro" id="IPR034904">
    <property type="entry name" value="FSCA_dom_sf"/>
</dbReference>
<dbReference type="PANTHER" id="PTHR42961">
    <property type="entry name" value="IRON-SULFUR PROTEIN NUBPL"/>
    <property type="match status" value="1"/>
</dbReference>
<evidence type="ECO:0000256" key="6">
    <source>
        <dbReference type="ARBA" id="ARBA00023004"/>
    </source>
</evidence>
<comment type="similarity">
    <text evidence="8">Belongs to the Mrp/NBP35 ATP-binding proteins family.</text>
</comment>
<evidence type="ECO:0000313" key="11">
    <source>
        <dbReference type="Proteomes" id="UP000631421"/>
    </source>
</evidence>
<evidence type="ECO:0000256" key="1">
    <source>
        <dbReference type="ARBA" id="ARBA00007352"/>
    </source>
</evidence>
<comment type="subunit">
    <text evidence="8">Homodimer.</text>
</comment>
<dbReference type="HAMAP" id="MF_02040">
    <property type="entry name" value="Mrp_NBP35"/>
    <property type="match status" value="1"/>
</dbReference>
<dbReference type="InterPro" id="IPR002744">
    <property type="entry name" value="MIP18-like"/>
</dbReference>
<keyword evidence="11" id="KW-1185">Reference proteome</keyword>
<comment type="similarity">
    <text evidence="2">In the C-terminal section; belongs to the Mrp/NBP35 ATP-binding proteins family.</text>
</comment>
<gene>
    <name evidence="10" type="ORF">H6F44_08800</name>
</gene>
<evidence type="ECO:0000256" key="2">
    <source>
        <dbReference type="ARBA" id="ARBA00008205"/>
    </source>
</evidence>
<evidence type="ECO:0000256" key="5">
    <source>
        <dbReference type="ARBA" id="ARBA00022840"/>
    </source>
</evidence>
<dbReference type="InterPro" id="IPR019591">
    <property type="entry name" value="Mrp/NBP35_ATP-bd"/>
</dbReference>
<keyword evidence="8" id="KW-0378">Hydrolase</keyword>
<keyword evidence="3 8" id="KW-0479">Metal-binding</keyword>
<evidence type="ECO:0000259" key="9">
    <source>
        <dbReference type="Pfam" id="PF01883"/>
    </source>
</evidence>
<evidence type="ECO:0000256" key="3">
    <source>
        <dbReference type="ARBA" id="ARBA00022723"/>
    </source>
</evidence>
<dbReference type="InterPro" id="IPR033756">
    <property type="entry name" value="YlxH/NBP35"/>
</dbReference>
<organism evidence="10 11">
    <name type="scientific">Pseudanabaena cinerea FACHB-1277</name>
    <dbReference type="NCBI Taxonomy" id="2949581"/>
    <lineage>
        <taxon>Bacteria</taxon>
        <taxon>Bacillati</taxon>
        <taxon>Cyanobacteriota</taxon>
        <taxon>Cyanophyceae</taxon>
        <taxon>Pseudanabaenales</taxon>
        <taxon>Pseudanabaenaceae</taxon>
        <taxon>Pseudanabaena</taxon>
        <taxon>Pseudanabaena cinerea</taxon>
    </lineage>
</organism>
<dbReference type="Gene3D" id="3.40.50.300">
    <property type="entry name" value="P-loop containing nucleotide triphosphate hydrolases"/>
    <property type="match status" value="1"/>
</dbReference>
<keyword evidence="6 8" id="KW-0408">Iron</keyword>
<dbReference type="PANTHER" id="PTHR42961:SF2">
    <property type="entry name" value="IRON-SULFUR PROTEIN NUBPL"/>
    <property type="match status" value="1"/>
</dbReference>
<proteinExistence type="inferred from homology"/>
<evidence type="ECO:0000256" key="4">
    <source>
        <dbReference type="ARBA" id="ARBA00022741"/>
    </source>
</evidence>
<dbReference type="PROSITE" id="PS01215">
    <property type="entry name" value="MRP"/>
    <property type="match status" value="1"/>
</dbReference>
<dbReference type="GO" id="GO:0005524">
    <property type="term" value="F:ATP binding"/>
    <property type="evidence" value="ECO:0007669"/>
    <property type="project" value="UniProtKB-UniRule"/>
</dbReference>
<dbReference type="SUPFAM" id="SSF52540">
    <property type="entry name" value="P-loop containing nucleoside triphosphate hydrolases"/>
    <property type="match status" value="1"/>
</dbReference>
<comment type="similarity">
    <text evidence="1">In the N-terminal section; belongs to the MIP18 family.</text>
</comment>
<feature type="domain" description="MIP18 family-like" evidence="9">
    <location>
        <begin position="8"/>
        <end position="79"/>
    </location>
</feature>
<keyword evidence="4 8" id="KW-0547">Nucleotide-binding</keyword>
<feature type="binding site" evidence="8">
    <location>
        <begin position="113"/>
        <end position="120"/>
    </location>
    <ligand>
        <name>ATP</name>
        <dbReference type="ChEBI" id="CHEBI:30616"/>
    </ligand>
</feature>
<dbReference type="Proteomes" id="UP000631421">
    <property type="component" value="Unassembled WGS sequence"/>
</dbReference>
<dbReference type="Pfam" id="PF01883">
    <property type="entry name" value="FeS_assembly_P"/>
    <property type="match status" value="1"/>
</dbReference>